<keyword evidence="4 6" id="KW-0802">TPR repeat</keyword>
<dbReference type="Pfam" id="PF13181">
    <property type="entry name" value="TPR_8"/>
    <property type="match status" value="1"/>
</dbReference>
<keyword evidence="11" id="KW-1185">Reference proteome</keyword>
<dbReference type="RefSeq" id="WP_301812727.1">
    <property type="nucleotide sequence ID" value="NZ_JAUJZH010000017.1"/>
</dbReference>
<feature type="region of interest" description="Disordered" evidence="7">
    <location>
        <begin position="102"/>
        <end position="124"/>
    </location>
</feature>
<dbReference type="InterPro" id="IPR019734">
    <property type="entry name" value="TPR_rpt"/>
</dbReference>
<dbReference type="Pfam" id="PF05420">
    <property type="entry name" value="BCSC_C"/>
    <property type="match status" value="1"/>
</dbReference>
<feature type="compositionally biased region" description="Polar residues" evidence="7">
    <location>
        <begin position="114"/>
        <end position="124"/>
    </location>
</feature>
<keyword evidence="5" id="KW-0135">Cellulose biosynthesis</keyword>
<comment type="caution">
    <text evidence="10">The sequence shown here is derived from an EMBL/GenBank/DDBJ whole genome shotgun (WGS) entry which is preliminary data.</text>
</comment>
<evidence type="ECO:0000256" key="5">
    <source>
        <dbReference type="ARBA" id="ARBA00022916"/>
    </source>
</evidence>
<feature type="compositionally biased region" description="Low complexity" evidence="7">
    <location>
        <begin position="961"/>
        <end position="980"/>
    </location>
</feature>
<evidence type="ECO:0000313" key="10">
    <source>
        <dbReference type="EMBL" id="MDO1534988.1"/>
    </source>
</evidence>
<evidence type="ECO:0000256" key="4">
    <source>
        <dbReference type="ARBA" id="ARBA00022803"/>
    </source>
</evidence>
<evidence type="ECO:0000313" key="11">
    <source>
        <dbReference type="Proteomes" id="UP001169027"/>
    </source>
</evidence>
<dbReference type="SUPFAM" id="SSF48452">
    <property type="entry name" value="TPR-like"/>
    <property type="match status" value="3"/>
</dbReference>
<feature type="chain" id="PRO_5046234348" evidence="8">
    <location>
        <begin position="36"/>
        <end position="1438"/>
    </location>
</feature>
<evidence type="ECO:0000256" key="8">
    <source>
        <dbReference type="SAM" id="SignalP"/>
    </source>
</evidence>
<dbReference type="InterPro" id="IPR051012">
    <property type="entry name" value="CellSynth/LPSAsmb/PSIAsmb"/>
</dbReference>
<feature type="repeat" description="TPR" evidence="6">
    <location>
        <begin position="40"/>
        <end position="73"/>
    </location>
</feature>
<evidence type="ECO:0000256" key="7">
    <source>
        <dbReference type="SAM" id="MobiDB-lite"/>
    </source>
</evidence>
<feature type="region of interest" description="Disordered" evidence="7">
    <location>
        <begin position="996"/>
        <end position="1029"/>
    </location>
</feature>
<evidence type="ECO:0000256" key="3">
    <source>
        <dbReference type="ARBA" id="ARBA00022737"/>
    </source>
</evidence>
<gene>
    <name evidence="10" type="ORF">Q2T77_22080</name>
</gene>
<reference evidence="10" key="1">
    <citation type="submission" date="2023-06" db="EMBL/GenBank/DDBJ databases">
        <authorList>
            <person name="Jiang Y."/>
            <person name="Liu Q."/>
        </authorList>
    </citation>
    <scope>NUCLEOTIDE SEQUENCE</scope>
    <source>
        <strain evidence="10">CGMCC 1.12090</strain>
    </source>
</reference>
<feature type="signal peptide" evidence="8">
    <location>
        <begin position="1"/>
        <end position="35"/>
    </location>
</feature>
<dbReference type="EMBL" id="JAUKVY010000017">
    <property type="protein sequence ID" value="MDO1534988.1"/>
    <property type="molecule type" value="Genomic_DNA"/>
</dbReference>
<feature type="region of interest" description="Disordered" evidence="7">
    <location>
        <begin position="929"/>
        <end position="980"/>
    </location>
</feature>
<dbReference type="InterPro" id="IPR011990">
    <property type="entry name" value="TPR-like_helical_dom_sf"/>
</dbReference>
<dbReference type="PANTHER" id="PTHR45586:SF1">
    <property type="entry name" value="LIPOPOLYSACCHARIDE ASSEMBLY PROTEIN B"/>
    <property type="match status" value="1"/>
</dbReference>
<keyword evidence="2 8" id="KW-0732">Signal</keyword>
<accession>A0ABT8S7U6</accession>
<dbReference type="InterPro" id="IPR003921">
    <property type="entry name" value="Cell_synth_C"/>
</dbReference>
<evidence type="ECO:0000259" key="9">
    <source>
        <dbReference type="Pfam" id="PF05420"/>
    </source>
</evidence>
<feature type="compositionally biased region" description="Low complexity" evidence="7">
    <location>
        <begin position="1009"/>
        <end position="1029"/>
    </location>
</feature>
<feature type="repeat" description="TPR" evidence="6">
    <location>
        <begin position="391"/>
        <end position="424"/>
    </location>
</feature>
<dbReference type="Pfam" id="PF14559">
    <property type="entry name" value="TPR_19"/>
    <property type="match status" value="4"/>
</dbReference>
<dbReference type="SMART" id="SM00028">
    <property type="entry name" value="TPR"/>
    <property type="match status" value="11"/>
</dbReference>
<dbReference type="PANTHER" id="PTHR45586">
    <property type="entry name" value="TPR REPEAT-CONTAINING PROTEIN PA4667"/>
    <property type="match status" value="1"/>
</dbReference>
<organism evidence="10 11">
    <name type="scientific">Variovorax ginsengisoli</name>
    <dbReference type="NCBI Taxonomy" id="363844"/>
    <lineage>
        <taxon>Bacteria</taxon>
        <taxon>Pseudomonadati</taxon>
        <taxon>Pseudomonadota</taxon>
        <taxon>Betaproteobacteria</taxon>
        <taxon>Burkholderiales</taxon>
        <taxon>Comamonadaceae</taxon>
        <taxon>Variovorax</taxon>
    </lineage>
</organism>
<dbReference type="Gene3D" id="1.25.40.10">
    <property type="entry name" value="Tetratricopeptide repeat domain"/>
    <property type="match status" value="4"/>
</dbReference>
<feature type="compositionally biased region" description="Low complexity" evidence="7">
    <location>
        <begin position="929"/>
        <end position="950"/>
    </location>
</feature>
<name>A0ABT8S7U6_9BURK</name>
<dbReference type="PRINTS" id="PR01441">
    <property type="entry name" value="CELLSNTHASEC"/>
</dbReference>
<feature type="repeat" description="TPR" evidence="6">
    <location>
        <begin position="728"/>
        <end position="761"/>
    </location>
</feature>
<evidence type="ECO:0000256" key="1">
    <source>
        <dbReference type="ARBA" id="ARBA00005186"/>
    </source>
</evidence>
<keyword evidence="3" id="KW-0677">Repeat</keyword>
<evidence type="ECO:0000256" key="2">
    <source>
        <dbReference type="ARBA" id="ARBA00022729"/>
    </source>
</evidence>
<dbReference type="InterPro" id="IPR008410">
    <property type="entry name" value="BCSC_C"/>
</dbReference>
<evidence type="ECO:0000256" key="6">
    <source>
        <dbReference type="PROSITE-ProRule" id="PRU00339"/>
    </source>
</evidence>
<proteinExistence type="predicted"/>
<sequence length="1438" mass="150412">MPRHPTRLKGSTAASRLMACLGLVGALYAGTPVQAQGDAKTALIEQGNYWQSMGRTELAEESWRKLLSIDPQSADAMYGMSQVELARGKPEPARGWITRLHAAHPDDPRGAPQGAQSGTPQTDLQRARAASKAGRTAEAIQIYRAIFANRPPPEPLAVEYYQLLGGTQQGWEEGRKGLDQLVKDKPDNLGYKLALAQLQTYREPTRREGIRSLMALSTQPGVGVAATASWRQALIWLDARQADAPLYTEFLAAHPDPAVQARLDSLSAARTAAAPASPGAQPLGEGFKALDRGDTATAEQRFQQALKVEPGDAEALGGLGLIRLRQERFAEAQQLLEQATKSAGGGKWASALQSATYWNLVGQANAARAKGDTRTAQGLLERAVKIDPRESVGQVALADLRLAAGDYAGAEQGYRRALDSKPNDTQALRGLITAYTRQGRSDEAMALSQRLSPEQARQIGSLQDVKVEAARAKARAQIEAGDNAGAQRTLEDAMLAAPDSPWVRLDLANIYRRQGMMAQARGVMDGLLMSQPDMPDALYASALLASDAGDPAAGLQYLDRIPAASRTRDMTQLQRRLWAASQAQQAQALARQGQVAAARGVLAQTEAALGADMPPELWGQLAIAYADIGDAPRALAMSRQLLARSPNPGVGDRLLYASVLLKTQQDVELSAVLRQLQSASMTTAQRADYERLTIAFSLRQADALREAGNLEAAYNALAPVLAARPEDPQVLAALARLYAAARDEKQALAIYQRILQRSPTDLDTLLAAAASASALRAHGEAESYVQAALKQAPDQSRVLAAAGRVYRNAGDNARAEQYLRAAVAADSRAAGGVGLAAGQGGVPAAPANPFAGMTGGAASGGNPFAANLQPVGLPAAGYPASAGNAQASPFAGMRGAAAPMAALPPLPAAAPPVYAAAASQPAANLPWGAGGSTAAAPATAATAAPKSTAPRNSAEFRRRNAAASQQAAPAAAPSQPPALAAPQYAQAPAYPLPQPAGQPVYPLPPPVPGSSLATEGSWNAPPRAGAAPANPLLSELQDLQSERSTTLDIGSVYRSRDGESGLSRLQDLQVPIEARFPAGNGKVVLSATPTVLDNGALAQDYGTSSRFGGGPQAAIDLLAGRVPAVDGQHASGVGLAVGYEGKNLNASIGTTPLGFQETSAVGNLTYSGALSDTVSMKADLSRRAVTDSLLSFAGTEDTRTGDRWGGVVATGARLDLTRDDGTYGLYGYGSAHSITGRNVADNSRYELGGGMYVHLLNKPGSTLTAGMNLDLLSYDKNLSFFTFGQGGYFSPQSYVSVAFPVDWTGRDDRLSWRLNASLGIQSFTEDASPWFPTDPARQAAAASAVATATGLGLNKAPFTGYYLSNSHTGVAYNLAGIVEYQVAPQLFLGGAMAFNNAQNYRQATVSAYLRYMLGNTGRYGAPAGATLKPVSSPYTPLL</sequence>
<dbReference type="Proteomes" id="UP001169027">
    <property type="component" value="Unassembled WGS sequence"/>
</dbReference>
<protein>
    <submittedName>
        <fullName evidence="10">Cellulose synthase subunit BcsC-related outer membrane protein</fullName>
    </submittedName>
</protein>
<dbReference type="PROSITE" id="PS50005">
    <property type="entry name" value="TPR"/>
    <property type="match status" value="3"/>
</dbReference>
<feature type="domain" description="Cellulose synthase operon C C-terminal" evidence="9">
    <location>
        <begin position="1063"/>
        <end position="1413"/>
    </location>
</feature>
<feature type="compositionally biased region" description="Pro residues" evidence="7">
    <location>
        <begin position="996"/>
        <end position="1008"/>
    </location>
</feature>
<comment type="pathway">
    <text evidence="1">Glycan metabolism; bacterial cellulose biosynthesis.</text>
</comment>
<dbReference type="Pfam" id="PF13432">
    <property type="entry name" value="TPR_16"/>
    <property type="match status" value="1"/>
</dbReference>